<dbReference type="SMART" id="SM00034">
    <property type="entry name" value="CLECT"/>
    <property type="match status" value="1"/>
</dbReference>
<dbReference type="CDD" id="cd00037">
    <property type="entry name" value="CLECT"/>
    <property type="match status" value="1"/>
</dbReference>
<dbReference type="PANTHER" id="PTHR45710">
    <property type="entry name" value="C-TYPE LECTIN DOMAIN-CONTAINING PROTEIN 180"/>
    <property type="match status" value="1"/>
</dbReference>
<dbReference type="Proteomes" id="UP000288716">
    <property type="component" value="Unassembled WGS sequence"/>
</dbReference>
<dbReference type="AlphaFoldDB" id="A0A443RY74"/>
<evidence type="ECO:0000313" key="3">
    <source>
        <dbReference type="EMBL" id="RWS20322.1"/>
    </source>
</evidence>
<keyword evidence="3" id="KW-0430">Lectin</keyword>
<dbReference type="PROSITE" id="PS50041">
    <property type="entry name" value="C_TYPE_LECTIN_2"/>
    <property type="match status" value="1"/>
</dbReference>
<feature type="compositionally biased region" description="Basic and acidic residues" evidence="1">
    <location>
        <begin position="215"/>
        <end position="245"/>
    </location>
</feature>
<dbReference type="Gene3D" id="3.10.100.10">
    <property type="entry name" value="Mannose-Binding Protein A, subunit A"/>
    <property type="match status" value="1"/>
</dbReference>
<organism evidence="3 4">
    <name type="scientific">Leptotrombidium deliense</name>
    <dbReference type="NCBI Taxonomy" id="299467"/>
    <lineage>
        <taxon>Eukaryota</taxon>
        <taxon>Metazoa</taxon>
        <taxon>Ecdysozoa</taxon>
        <taxon>Arthropoda</taxon>
        <taxon>Chelicerata</taxon>
        <taxon>Arachnida</taxon>
        <taxon>Acari</taxon>
        <taxon>Acariformes</taxon>
        <taxon>Trombidiformes</taxon>
        <taxon>Prostigmata</taxon>
        <taxon>Anystina</taxon>
        <taxon>Parasitengona</taxon>
        <taxon>Trombiculoidea</taxon>
        <taxon>Trombiculidae</taxon>
        <taxon>Leptotrombidium</taxon>
    </lineage>
</organism>
<dbReference type="InterPro" id="IPR016187">
    <property type="entry name" value="CTDL_fold"/>
</dbReference>
<feature type="region of interest" description="Disordered" evidence="1">
    <location>
        <begin position="204"/>
        <end position="245"/>
    </location>
</feature>
<dbReference type="PANTHER" id="PTHR45710:SF26">
    <property type="entry name" value="RH26557P"/>
    <property type="match status" value="1"/>
</dbReference>
<evidence type="ECO:0000256" key="1">
    <source>
        <dbReference type="SAM" id="MobiDB-lite"/>
    </source>
</evidence>
<comment type="caution">
    <text evidence="3">The sequence shown here is derived from an EMBL/GenBank/DDBJ whole genome shotgun (WGS) entry which is preliminary data.</text>
</comment>
<dbReference type="EMBL" id="NCKV01018321">
    <property type="protein sequence ID" value="RWS20322.1"/>
    <property type="molecule type" value="Genomic_DNA"/>
</dbReference>
<dbReference type="InterPro" id="IPR016186">
    <property type="entry name" value="C-type_lectin-like/link_sf"/>
</dbReference>
<sequence>MNVKATHLTSIIIIFSDCPTTRGWKKTQYKCIYIHNEDGSYADSQAVCNKLGHSLVMPKTESELVDLHNHVKMMKIPYDPTMAMGFWVGMKRDKKGNLKYTDGTNVNIPHRYWEGGFPSAGYRKDFHCVAYFGERNQLILDTCDDITFPICDRALSPMPEIDELTTPKPVITTPKPTEVPKVPEIVPKPHAASTDALNKLNENENSLKQANDKITNAEKDNKQNIENAKTEINSKLKDEEAKTKE</sequence>
<reference evidence="3 4" key="1">
    <citation type="journal article" date="2018" name="Gigascience">
        <title>Genomes of trombidid mites reveal novel predicted allergens and laterally-transferred genes associated with secondary metabolism.</title>
        <authorList>
            <person name="Dong X."/>
            <person name="Chaisiri K."/>
            <person name="Xia D."/>
            <person name="Armstrong S.D."/>
            <person name="Fang Y."/>
            <person name="Donnelly M.J."/>
            <person name="Kadowaki T."/>
            <person name="McGarry J.W."/>
            <person name="Darby A.C."/>
            <person name="Makepeace B.L."/>
        </authorList>
    </citation>
    <scope>NUCLEOTIDE SEQUENCE [LARGE SCALE GENOMIC DNA]</scope>
    <source>
        <strain evidence="3">UoL-UT</strain>
    </source>
</reference>
<accession>A0A443RY74</accession>
<dbReference type="VEuPathDB" id="VectorBase:LDEU011718"/>
<feature type="non-terminal residue" evidence="3">
    <location>
        <position position="245"/>
    </location>
</feature>
<evidence type="ECO:0000259" key="2">
    <source>
        <dbReference type="PROSITE" id="PS50041"/>
    </source>
</evidence>
<gene>
    <name evidence="3" type="ORF">B4U80_12105</name>
</gene>
<evidence type="ECO:0000313" key="4">
    <source>
        <dbReference type="Proteomes" id="UP000288716"/>
    </source>
</evidence>
<name>A0A443RY74_9ACAR</name>
<dbReference type="InterPro" id="IPR050828">
    <property type="entry name" value="C-type_lectin/matrix_domain"/>
</dbReference>
<dbReference type="SUPFAM" id="SSF56436">
    <property type="entry name" value="C-type lectin-like"/>
    <property type="match status" value="1"/>
</dbReference>
<feature type="domain" description="C-type lectin" evidence="2">
    <location>
        <begin position="27"/>
        <end position="152"/>
    </location>
</feature>
<dbReference type="Pfam" id="PF00059">
    <property type="entry name" value="Lectin_C"/>
    <property type="match status" value="1"/>
</dbReference>
<keyword evidence="4" id="KW-1185">Reference proteome</keyword>
<protein>
    <submittedName>
        <fullName evidence="3">Hepatic lectin-like protein</fullName>
    </submittedName>
</protein>
<dbReference type="InterPro" id="IPR001304">
    <property type="entry name" value="C-type_lectin-like"/>
</dbReference>
<dbReference type="GO" id="GO:0030246">
    <property type="term" value="F:carbohydrate binding"/>
    <property type="evidence" value="ECO:0007669"/>
    <property type="project" value="UniProtKB-KW"/>
</dbReference>
<proteinExistence type="predicted"/>